<name>A0A317CA54_9GAMM</name>
<organism evidence="1 2">
    <name type="scientific">Leucothrix arctica</name>
    <dbReference type="NCBI Taxonomy" id="1481894"/>
    <lineage>
        <taxon>Bacteria</taxon>
        <taxon>Pseudomonadati</taxon>
        <taxon>Pseudomonadota</taxon>
        <taxon>Gammaproteobacteria</taxon>
        <taxon>Thiotrichales</taxon>
        <taxon>Thiotrichaceae</taxon>
        <taxon>Leucothrix</taxon>
    </lineage>
</organism>
<dbReference type="RefSeq" id="WP_109824957.1">
    <property type="nucleotide sequence ID" value="NZ_QGKL01000041.1"/>
</dbReference>
<proteinExistence type="predicted"/>
<dbReference type="PANTHER" id="PTHR37031">
    <property type="entry name" value="METALLOPHOSPHATASE BINDING DOMAIN PROTEIN"/>
    <property type="match status" value="1"/>
</dbReference>
<dbReference type="InterPro" id="IPR038607">
    <property type="entry name" value="PhoD-like_sf"/>
</dbReference>
<dbReference type="InterPro" id="IPR018946">
    <property type="entry name" value="PhoD-like_MPP"/>
</dbReference>
<accession>A0A317CA54</accession>
<sequence length="639" mass="72598">MHETLPLILAGPILRKCHKQQVTIWLALSSQPSSICLTLRLRETGKILFDGALSEQQLKSICVGKHAHITLIDLALDDALPINETIEYQLAFNDENKTQTLTELAPSLCYPEHNLPNFVIKETLDNIIHGSCRKPHAHCDDALPQIDNTIGNSLKGDGNRPDIIMMSGDQIYADDVAGPMLQGIHQVIKLLGLTPETLDGSNASDSEALFNHEFCYYQREKLLPKCKDSEKLLPKCKDSENLLNLFFGGSSKPIFTTVSAHNHLITLAEVIAMYLLVWSDRLWKYITFDKSLVADEFIEVFEKEQHLIEQFQSGMTAVQRALAHTPTYMIFDDHDITDDWNLSIGWEQAAYGHPFSKRIIGNTLLGYLLCQGWGNNPEVFDDIYEDNKAKFENTEQLDQDELIDTLLTFREWDYTIGTSPAIIVIDTRTNRWRSENNLSAPSGLMDWEALSDLQQKLIHHDTVILVSPAPVFGVKFIETVQRIFSFFGQALMVDAENWMAHNGSANVILNIFRHPKTPKHFIILSGDVHYSFNYDITLRFRDGGPDITQVTASGFKNEFPDRLLNIFDRVDRFLYSRRSPLNLFTKRRRMSVQSQKPEGLSPRRLVNSSCFGVLTLEDKHFGSSKVVKANGEEVKFKHD</sequence>
<dbReference type="Gene3D" id="3.60.21.70">
    <property type="entry name" value="PhoD-like phosphatase"/>
    <property type="match status" value="1"/>
</dbReference>
<dbReference type="PANTHER" id="PTHR37031:SF2">
    <property type="entry name" value="PHOD-LIKE PHOSPHATASE METALLOPHOSPHATASE DOMAIN-CONTAINING PROTEIN"/>
    <property type="match status" value="1"/>
</dbReference>
<evidence type="ECO:0008006" key="3">
    <source>
        <dbReference type="Google" id="ProtNLM"/>
    </source>
</evidence>
<evidence type="ECO:0000313" key="2">
    <source>
        <dbReference type="Proteomes" id="UP000245506"/>
    </source>
</evidence>
<evidence type="ECO:0000313" key="1">
    <source>
        <dbReference type="EMBL" id="PWQ94213.1"/>
    </source>
</evidence>
<reference evidence="1 2" key="1">
    <citation type="submission" date="2018-05" db="EMBL/GenBank/DDBJ databases">
        <title>Leucothrix arctica sp. nov., isolated from Arctic seawater.</title>
        <authorList>
            <person name="Choi A."/>
            <person name="Baek K."/>
        </authorList>
    </citation>
    <scope>NUCLEOTIDE SEQUENCE [LARGE SCALE GENOMIC DNA]</scope>
    <source>
        <strain evidence="1 2">IMCC9719</strain>
    </source>
</reference>
<dbReference type="AlphaFoldDB" id="A0A317CA54"/>
<dbReference type="SUPFAM" id="SSF56300">
    <property type="entry name" value="Metallo-dependent phosphatases"/>
    <property type="match status" value="1"/>
</dbReference>
<dbReference type="Proteomes" id="UP000245506">
    <property type="component" value="Unassembled WGS sequence"/>
</dbReference>
<keyword evidence="2" id="KW-1185">Reference proteome</keyword>
<dbReference type="OrthoDB" id="9795624at2"/>
<dbReference type="EMBL" id="QGKL01000041">
    <property type="protein sequence ID" value="PWQ94213.1"/>
    <property type="molecule type" value="Genomic_DNA"/>
</dbReference>
<comment type="caution">
    <text evidence="1">The sequence shown here is derived from an EMBL/GenBank/DDBJ whole genome shotgun (WGS) entry which is preliminary data.</text>
</comment>
<gene>
    <name evidence="1" type="ORF">DKT75_16905</name>
</gene>
<protein>
    <recommendedName>
        <fullName evidence="3">PhoD-like phosphatase metallophosphatase domain-containing protein</fullName>
    </recommendedName>
</protein>
<dbReference type="CDD" id="cd07389">
    <property type="entry name" value="MPP_PhoD"/>
    <property type="match status" value="1"/>
</dbReference>
<dbReference type="InterPro" id="IPR029052">
    <property type="entry name" value="Metallo-depent_PP-like"/>
</dbReference>